<gene>
    <name evidence="2" type="ORF">CCMP2556_LOCUS7325</name>
</gene>
<accession>A0ABP0IPS9</accession>
<feature type="compositionally biased region" description="Low complexity" evidence="1">
    <location>
        <begin position="684"/>
        <end position="699"/>
    </location>
</feature>
<evidence type="ECO:0000313" key="2">
    <source>
        <dbReference type="EMBL" id="CAK9003522.1"/>
    </source>
</evidence>
<feature type="region of interest" description="Disordered" evidence="1">
    <location>
        <begin position="1"/>
        <end position="83"/>
    </location>
</feature>
<name>A0ABP0IPS9_9DINO</name>
<feature type="compositionally biased region" description="Basic and acidic residues" evidence="1">
    <location>
        <begin position="665"/>
        <end position="681"/>
    </location>
</feature>
<organism evidence="2 3">
    <name type="scientific">Durusdinium trenchii</name>
    <dbReference type="NCBI Taxonomy" id="1381693"/>
    <lineage>
        <taxon>Eukaryota</taxon>
        <taxon>Sar</taxon>
        <taxon>Alveolata</taxon>
        <taxon>Dinophyceae</taxon>
        <taxon>Suessiales</taxon>
        <taxon>Symbiodiniaceae</taxon>
        <taxon>Durusdinium</taxon>
    </lineage>
</organism>
<feature type="region of interest" description="Disordered" evidence="1">
    <location>
        <begin position="665"/>
        <end position="742"/>
    </location>
</feature>
<proteinExistence type="predicted"/>
<feature type="compositionally biased region" description="Low complexity" evidence="1">
    <location>
        <begin position="69"/>
        <end position="82"/>
    </location>
</feature>
<reference evidence="2 3" key="1">
    <citation type="submission" date="2024-02" db="EMBL/GenBank/DDBJ databases">
        <authorList>
            <person name="Chen Y."/>
            <person name="Shah S."/>
            <person name="Dougan E. K."/>
            <person name="Thang M."/>
            <person name="Chan C."/>
        </authorList>
    </citation>
    <scope>NUCLEOTIDE SEQUENCE [LARGE SCALE GENOMIC DNA]</scope>
</reference>
<keyword evidence="3" id="KW-1185">Reference proteome</keyword>
<sequence length="760" mass="84342">MTGGGAERNVADTSTDRAAYPKSTEFNSGRKATPTSTTTKVQKPDAPLQSHDAYEVIKDLNRMKRKATGDTGTTSRPSSSSSVLLAANAEDRTKPFDVFTATADVQKQIEEKRLKARGHTSSAPEAIREAQERLGLPVIEEEPGFCVWDLLKPVPKTPPKVDLDKVRVALVVSNELHPGLPGPDEPRPHHVPTHRGRIEYEKGIESIYSRDTSTLSDEQYEERRRCGGLVHGGTRRTSRKTLSRQTTSAASPRGPVRFLDYDFAMKIIFPEDDLSMQEFLVGGDRVPRDVLSNTRMKPTVKDKTAYLTIDTACENTVGGLTQVRQVASIIESKHSVKPLITEENESYRFGPGEPRTSNHRWHMPVGIGGCAMVIKTSVLDDTLPESGKIPWLAGQDWLRLVRAVVDIGEQKIYLKALETEAELFVDHTGHLVVAVDDFPVTGWPQDRQASQDAYAGVLWATGKAYMQPNFAATHVYSPEDDPFCDGSLQERTPCIVASDKWEYLLDHPQVYIRHSKAKGDFVWLRWSRLLRKVMIYLKAIVCSLASTRMMNQLKHRSPALVAYGEALISHDQMIEEWNPEALPPTMPPVTTQSKNFGLPWNLNYPYQPRDCPHLVEHGRRFGNAHGKFLECISCGMVWRGLDYKVPIAQTLVTVYPVLVGTRDKPGGKVLKGETARPEARKGVSSSKSYGSSSSSRPTSTEAVYGAADFKPPARKATTKDIKEEKVSGAKRTQGRAPAADSILIHSDEEADDIMSIYSEL</sequence>
<feature type="compositionally biased region" description="Basic and acidic residues" evidence="1">
    <location>
        <begin position="717"/>
        <end position="727"/>
    </location>
</feature>
<feature type="compositionally biased region" description="Basic residues" evidence="1">
    <location>
        <begin position="233"/>
        <end position="242"/>
    </location>
</feature>
<evidence type="ECO:0000313" key="3">
    <source>
        <dbReference type="Proteomes" id="UP001642484"/>
    </source>
</evidence>
<dbReference type="EMBL" id="CAXAMN010003229">
    <property type="protein sequence ID" value="CAK9003522.1"/>
    <property type="molecule type" value="Genomic_DNA"/>
</dbReference>
<feature type="region of interest" description="Disordered" evidence="1">
    <location>
        <begin position="229"/>
        <end position="251"/>
    </location>
</feature>
<dbReference type="Proteomes" id="UP001642484">
    <property type="component" value="Unassembled WGS sequence"/>
</dbReference>
<comment type="caution">
    <text evidence="2">The sequence shown here is derived from an EMBL/GenBank/DDBJ whole genome shotgun (WGS) entry which is preliminary data.</text>
</comment>
<protein>
    <submittedName>
        <fullName evidence="2">Uncharacterized protein</fullName>
    </submittedName>
</protein>
<evidence type="ECO:0000256" key="1">
    <source>
        <dbReference type="SAM" id="MobiDB-lite"/>
    </source>
</evidence>
<feature type="compositionally biased region" description="Basic and acidic residues" evidence="1">
    <location>
        <begin position="52"/>
        <end position="62"/>
    </location>
</feature>